<dbReference type="Pfam" id="PF05444">
    <property type="entry name" value="DUF753"/>
    <property type="match status" value="4"/>
</dbReference>
<feature type="domain" description="DUF753" evidence="2">
    <location>
        <begin position="925"/>
        <end position="995"/>
    </location>
</feature>
<feature type="domain" description="DUF753" evidence="2">
    <location>
        <begin position="844"/>
        <end position="920"/>
    </location>
</feature>
<feature type="compositionally biased region" description="Low complexity" evidence="1">
    <location>
        <begin position="1537"/>
        <end position="1558"/>
    </location>
</feature>
<accession>A0ABD1DE46</accession>
<dbReference type="EMBL" id="JBEHCU010006070">
    <property type="protein sequence ID" value="KAL1397959.1"/>
    <property type="molecule type" value="Genomic_DNA"/>
</dbReference>
<reference evidence="3 4" key="1">
    <citation type="submission" date="2024-05" db="EMBL/GenBank/DDBJ databases">
        <title>Culex pipiens pipiens assembly and annotation.</title>
        <authorList>
            <person name="Alout H."/>
            <person name="Durand T."/>
        </authorList>
    </citation>
    <scope>NUCLEOTIDE SEQUENCE [LARGE SCALE GENOMIC DNA]</scope>
    <source>
        <strain evidence="3">HA-2024</strain>
        <tissue evidence="3">Whole body</tissue>
    </source>
</reference>
<sequence length="1745" mass="189397">MKRCATTRPSRATCSVTSVPTTVTFLPTLNSIFALPRKLNTVSPWRTDGGELIHGCDQDARADECQERKNCLKCELPGGCNGADPEPVQCVTCDSTEDCKATGNEPKDCDFFEECFLDYGTGELTKGCSSGLASCDTNTCKVCSESRCNEHHCVRCSSETLEDCISGKGNVGYELCSAEEKCVAFVDEQGFTVRGCKASFPELDCTDESCNEYDGPGSNDELFPANAWQCHHCTGLDCDIGSTTTKYCPSSTKLGCFTMFDGDKITDRGCVTEDMRCEDDPNCFSCTTRANCNDQEPWECNACTFINAEGDCLEDPEQTCKTMTGCVAFIDDDNTIVRDCAQNVPKCRDGSCELRSTNDQDVCSDGEGSWKVCDSNLAEGKCWRYQREDEVRMGCSEDRDEICGAGSEHCKACSSILCNEQGYARSIAECSCSDCGQQSTKLCEDPNDRCYAGIKDGLVIMGCLEDLESEEGVTICEGVLCNSAWSCHSCSTQDGEDCLHDTERSCETVLGCVTLLDGSNVIRGCAEDLCVEGCADVCNTGFCNDQQVCYACEDCETVKDQPLKMCQQQGCYSAHDLDERTIRRGCVDEATAEQCQPGVNCIECVGTKCNVDEPLRVSLQCSQCDLGSCSDYAPAQSCDSVGLLIDRCVKFAPLGVTIYRGCLSGIADAVKDVCKVQSEFCTYCDEDYCNTEELSCHRCSTEEESFGCLLNPTTSTVCKPGDSCTTCLDTDGHLHRGCTSDLTGTCSRKPAQHEQCQQHDCNSVILPADRHECYQCQNCLQIKQSDRKPCLRYKDSESCYVQAVDELTVHRGCTSDAPEHCENCLQCSDENGCNSMGPLQRNELSCVKCTSNTECEGNAFGSRCEKDVLIGRPDSCYTQFVGEFVIQKGCLSDLAESNPFYDDCQRSSGNCATCTTNDCNKGKAWCYKCNSADDPNCSDSANLTSYRAECEAECVTKLDDEGFTVRGCIEDFEAFDRASCEASELCEVCAGKNCNTATLPADDYQSCFQCEGSDSSCLEATMEAMVKACRRYVPSDQCYTFAENATWITRGCLSDLTEPCVKPCLDCVDKGCNRESVLQQNSLVCVTCDGAACAGAKEGRRCTEKVLLGRQDSCYEYDDGEIVRKGCLSDLEKGDETVKESCESEDSESCKLCDYNNCNGEHNYCVSCDSSEDPECAGRMSPVPEALLEDCDESRCVSKFEGINTVIKGCASAFEPCRKGDPNCSECEGSLCNNVPFPADRILCHQCTACNNPTTEAAICARYDPAESCYTRLIGGIIQRGCLSEATLPECDDQCFTCTSNGCNNEPSRYSSELSCVHCQGGSQCSGATSNQSERCMGSVALGETDKCYTLSSNGEVLERGCLASQQNSCGQLTSCEEETCACDNCNLADKNKQYTCHKCEGKDCGQAVSVVGETCTGAACVSYVSRDGLVSRGCLQDYESLCSIYGNRHSLCFGNRCNGEVYPVGRMTCYQCEDCTSTDQLQSRICQRYVQQDGCYTLTDGTSVNRGCLSDLPQLNCSGNNCVSCSEPDCNRQDVTTPTETPAPSTTTEQAVTTEDPETTTEVPLQSCIICSESDTDPSCAWGFKPSAATACPLLNEADFGCFRCSKDSLAVRGCAADLDETNCDDGTITDCKTTGCNGESFLRQQCAVCTRDCDGSRASFTVQFCPGNVEYESRGCYLLRNARRVVTERGCFAELSEEQRADCLRDGDDCWRCTGDGCNGGAAKRAFWVGIVGALALALVRAW</sequence>
<name>A0ABD1DE46_CULPP</name>
<evidence type="ECO:0000256" key="1">
    <source>
        <dbReference type="SAM" id="MobiDB-lite"/>
    </source>
</evidence>
<dbReference type="Proteomes" id="UP001562425">
    <property type="component" value="Unassembled WGS sequence"/>
</dbReference>
<evidence type="ECO:0000259" key="2">
    <source>
        <dbReference type="Pfam" id="PF05444"/>
    </source>
</evidence>
<evidence type="ECO:0000313" key="4">
    <source>
        <dbReference type="Proteomes" id="UP001562425"/>
    </source>
</evidence>
<gene>
    <name evidence="3" type="ORF">pipiens_009340</name>
</gene>
<dbReference type="InterPro" id="IPR008472">
    <property type="entry name" value="DUF753"/>
</dbReference>
<evidence type="ECO:0000313" key="3">
    <source>
        <dbReference type="EMBL" id="KAL1397959.1"/>
    </source>
</evidence>
<feature type="region of interest" description="Disordered" evidence="1">
    <location>
        <begin position="1534"/>
        <end position="1558"/>
    </location>
</feature>
<feature type="domain" description="DUF753" evidence="2">
    <location>
        <begin position="1646"/>
        <end position="1721"/>
    </location>
</feature>
<feature type="domain" description="DUF753" evidence="2">
    <location>
        <begin position="1005"/>
        <end position="1073"/>
    </location>
</feature>
<keyword evidence="4" id="KW-1185">Reference proteome</keyword>
<protein>
    <recommendedName>
        <fullName evidence="2">DUF753 domain-containing protein</fullName>
    </recommendedName>
</protein>
<dbReference type="PANTHER" id="PTHR21721">
    <property type="entry name" value="GH09876P-RELATED"/>
    <property type="match status" value="1"/>
</dbReference>
<proteinExistence type="predicted"/>
<organism evidence="3 4">
    <name type="scientific">Culex pipiens pipiens</name>
    <name type="common">Northern house mosquito</name>
    <dbReference type="NCBI Taxonomy" id="38569"/>
    <lineage>
        <taxon>Eukaryota</taxon>
        <taxon>Metazoa</taxon>
        <taxon>Ecdysozoa</taxon>
        <taxon>Arthropoda</taxon>
        <taxon>Hexapoda</taxon>
        <taxon>Insecta</taxon>
        <taxon>Pterygota</taxon>
        <taxon>Neoptera</taxon>
        <taxon>Endopterygota</taxon>
        <taxon>Diptera</taxon>
        <taxon>Nematocera</taxon>
        <taxon>Culicoidea</taxon>
        <taxon>Culicidae</taxon>
        <taxon>Culicinae</taxon>
        <taxon>Culicini</taxon>
        <taxon>Culex</taxon>
        <taxon>Culex</taxon>
    </lineage>
</organism>
<comment type="caution">
    <text evidence="3">The sequence shown here is derived from an EMBL/GenBank/DDBJ whole genome shotgun (WGS) entry which is preliminary data.</text>
</comment>